<protein>
    <recommendedName>
        <fullName evidence="4">Ig-like domain-containing protein</fullName>
    </recommendedName>
</protein>
<dbReference type="EMBL" id="RQFO01000004">
    <property type="protein sequence ID" value="TGL05664.1"/>
    <property type="molecule type" value="Genomic_DNA"/>
</dbReference>
<evidence type="ECO:0000256" key="1">
    <source>
        <dbReference type="SAM" id="Phobius"/>
    </source>
</evidence>
<comment type="caution">
    <text evidence="2">The sequence shown here is derived from an EMBL/GenBank/DDBJ whole genome shotgun (WGS) entry which is preliminary data.</text>
</comment>
<accession>A0ABY2LXB3</accession>
<proteinExistence type="predicted"/>
<keyword evidence="1" id="KW-0812">Transmembrane</keyword>
<dbReference type="RefSeq" id="WP_135569373.1">
    <property type="nucleotide sequence ID" value="NZ_RQFN01000011.1"/>
</dbReference>
<dbReference type="Proteomes" id="UP000297465">
    <property type="component" value="Unassembled WGS sequence"/>
</dbReference>
<keyword evidence="1" id="KW-0472">Membrane</keyword>
<feature type="transmembrane region" description="Helical" evidence="1">
    <location>
        <begin position="7"/>
        <end position="26"/>
    </location>
</feature>
<organism evidence="2 3">
    <name type="scientific">Leptospira montravelensis</name>
    <dbReference type="NCBI Taxonomy" id="2484961"/>
    <lineage>
        <taxon>Bacteria</taxon>
        <taxon>Pseudomonadati</taxon>
        <taxon>Spirochaetota</taxon>
        <taxon>Spirochaetia</taxon>
        <taxon>Leptospirales</taxon>
        <taxon>Leptospiraceae</taxon>
        <taxon>Leptospira</taxon>
    </lineage>
</organism>
<dbReference type="InterPro" id="IPR058183">
    <property type="entry name" value="LBF_2017-like_N"/>
</dbReference>
<reference evidence="3" key="1">
    <citation type="journal article" date="2019" name="PLoS Negl. Trop. Dis.">
        <title>Revisiting the worldwide diversity of Leptospira species in the environment.</title>
        <authorList>
            <person name="Vincent A.T."/>
            <person name="Schiettekatte O."/>
            <person name="Bourhy P."/>
            <person name="Veyrier F.J."/>
            <person name="Picardeau M."/>
        </authorList>
    </citation>
    <scope>NUCLEOTIDE SEQUENCE [LARGE SCALE GENOMIC DNA]</scope>
    <source>
        <strain evidence="3">201800278</strain>
    </source>
</reference>
<name>A0ABY2LXB3_9LEPT</name>
<keyword evidence="1" id="KW-1133">Transmembrane helix</keyword>
<sequence>MNFLIRFRIFVFLFLLINVGFFFPIFSESKTIKFTLEPERDDIIQYEIELWKAPNFDLEIPFRVLSNPGKIQLFIPNGYEYFRIRAVAKRQVRGFWTDLYSVSSFGKSKPKEPNKIIARKQVTSDVLVPILNKEGTNHFYLTENKIQVKPILNHPMKTTIRYRLNGGPWFVTREPELSFTKDGDYKLEYQVTNELGVSDSIQVWDFSVDLTPPNTEFHWQLPLYRKSSSFFVGPNTNLELQSQDAGSGLDVIRFRTICGKNPPSDWYLWDNKNSWKNIVQSCSEDLDLEISATDKLGNEEVPKKIQIKRFPKEN</sequence>
<evidence type="ECO:0000313" key="2">
    <source>
        <dbReference type="EMBL" id="TGL05664.1"/>
    </source>
</evidence>
<gene>
    <name evidence="2" type="ORF">EHQ31_02805</name>
</gene>
<evidence type="ECO:0008006" key="4">
    <source>
        <dbReference type="Google" id="ProtNLM"/>
    </source>
</evidence>
<keyword evidence="3" id="KW-1185">Reference proteome</keyword>
<evidence type="ECO:0000313" key="3">
    <source>
        <dbReference type="Proteomes" id="UP000297465"/>
    </source>
</evidence>
<dbReference type="NCBIfam" id="NF047607">
    <property type="entry name" value="LBF_2017_Nterm"/>
    <property type="match status" value="1"/>
</dbReference>